<proteinExistence type="predicted"/>
<reference evidence="2 3" key="1">
    <citation type="submission" date="2016-03" db="EMBL/GenBank/DDBJ databases">
        <title>Fine-scale spatial genetic structure of a fungal parasite of coffee scale insects.</title>
        <authorList>
            <person name="Jackson D."/>
            <person name="Zemenick K.A."/>
            <person name="Malloure B."/>
            <person name="Quandt C.A."/>
            <person name="James T.Y."/>
        </authorList>
    </citation>
    <scope>NUCLEOTIDE SEQUENCE [LARGE SCALE GENOMIC DNA]</scope>
    <source>
        <strain evidence="2 3">UM487</strain>
    </source>
</reference>
<evidence type="ECO:0000256" key="1">
    <source>
        <dbReference type="SAM" id="MobiDB-lite"/>
    </source>
</evidence>
<dbReference type="PANTHER" id="PTHR36978">
    <property type="entry name" value="P-LOOP CONTAINING NUCLEOTIDE TRIPHOSPHATE HYDROLASE"/>
    <property type="match status" value="1"/>
</dbReference>
<dbReference type="Gene3D" id="3.40.50.300">
    <property type="entry name" value="P-loop containing nucleotide triphosphate hydrolases"/>
    <property type="match status" value="1"/>
</dbReference>
<organism evidence="2 3">
    <name type="scientific">Cordyceps confragosa</name>
    <name type="common">Lecanicillium lecanii</name>
    <dbReference type="NCBI Taxonomy" id="2714763"/>
    <lineage>
        <taxon>Eukaryota</taxon>
        <taxon>Fungi</taxon>
        <taxon>Dikarya</taxon>
        <taxon>Ascomycota</taxon>
        <taxon>Pezizomycotina</taxon>
        <taxon>Sordariomycetes</taxon>
        <taxon>Hypocreomycetidae</taxon>
        <taxon>Hypocreales</taxon>
        <taxon>Cordycipitaceae</taxon>
        <taxon>Akanthomyces</taxon>
    </lineage>
</organism>
<dbReference type="InterPro" id="IPR040632">
    <property type="entry name" value="Sulfotransfer_4"/>
</dbReference>
<sequence>MVVFKATDQSHRADQQASSSRTSDSELDLSKEQPITVAEIYQGAFSESCHVPQPEQSEKPLSQPPLLCLGMARTGTASLCAALNILGVNRVHHGLQVPFTRADWDELFREYDVGTDLTSFFAMSLIEAYPDAQVILVERDIERWHKSIGLLFEPWTRWSNRMLMRILGRLAGTKSGIAAYKFTMGWTESAKPSDIMKNARAAYVKHYEDIRAVVPAEQLLEYKLTDGWEPLAAFLGKPAPAPDVRLPHINDAADFIEHRRSYEKYFLKRALKKICRARF</sequence>
<evidence type="ECO:0000313" key="3">
    <source>
        <dbReference type="Proteomes" id="UP000243081"/>
    </source>
</evidence>
<dbReference type="EMBL" id="LUKN01001112">
    <property type="protein sequence ID" value="OAR01507.1"/>
    <property type="molecule type" value="Genomic_DNA"/>
</dbReference>
<protein>
    <submittedName>
        <fullName evidence="2">Uncharacterized protein</fullName>
    </submittedName>
</protein>
<dbReference type="PANTHER" id="PTHR36978:SF4">
    <property type="entry name" value="P-LOOP CONTAINING NUCLEOSIDE TRIPHOSPHATE HYDROLASE PROTEIN"/>
    <property type="match status" value="1"/>
</dbReference>
<dbReference type="InterPro" id="IPR027417">
    <property type="entry name" value="P-loop_NTPase"/>
</dbReference>
<dbReference type="Proteomes" id="UP000243081">
    <property type="component" value="Unassembled WGS sequence"/>
</dbReference>
<feature type="region of interest" description="Disordered" evidence="1">
    <location>
        <begin position="1"/>
        <end position="29"/>
    </location>
</feature>
<evidence type="ECO:0000313" key="2">
    <source>
        <dbReference type="EMBL" id="OAR01507.1"/>
    </source>
</evidence>
<comment type="caution">
    <text evidence="2">The sequence shown here is derived from an EMBL/GenBank/DDBJ whole genome shotgun (WGS) entry which is preliminary data.</text>
</comment>
<dbReference type="OMA" id="RHNKYIR"/>
<keyword evidence="3" id="KW-1185">Reference proteome</keyword>
<gene>
    <name evidence="2" type="ORF">LLEC1_02605</name>
</gene>
<name>A0A179IFU0_CORDF</name>
<dbReference type="SUPFAM" id="SSF52540">
    <property type="entry name" value="P-loop containing nucleoside triphosphate hydrolases"/>
    <property type="match status" value="1"/>
</dbReference>
<dbReference type="AlphaFoldDB" id="A0A179IFU0"/>
<dbReference type="OrthoDB" id="408152at2759"/>
<dbReference type="Pfam" id="PF17784">
    <property type="entry name" value="Sulfotransfer_4"/>
    <property type="match status" value="1"/>
</dbReference>
<accession>A0A179IFU0</accession>